<evidence type="ECO:0000313" key="1">
    <source>
        <dbReference type="EMBL" id="KAJ8120057.1"/>
    </source>
</evidence>
<keyword evidence="2" id="KW-1185">Reference proteome</keyword>
<dbReference type="Proteomes" id="UP001153334">
    <property type="component" value="Unassembled WGS sequence"/>
</dbReference>
<accession>A0ACC2IYB8</accession>
<name>A0ACC2IYB8_9PEZI</name>
<reference evidence="1" key="1">
    <citation type="submission" date="2022-11" db="EMBL/GenBank/DDBJ databases">
        <title>Genome Sequence of Nemania bipapillata.</title>
        <authorList>
            <person name="Buettner E."/>
        </authorList>
    </citation>
    <scope>NUCLEOTIDE SEQUENCE</scope>
    <source>
        <strain evidence="1">CP14</strain>
    </source>
</reference>
<comment type="caution">
    <text evidence="1">The sequence shown here is derived from an EMBL/GenBank/DDBJ whole genome shotgun (WGS) entry which is preliminary data.</text>
</comment>
<evidence type="ECO:0000313" key="2">
    <source>
        <dbReference type="Proteomes" id="UP001153334"/>
    </source>
</evidence>
<proteinExistence type="predicted"/>
<organism evidence="1 2">
    <name type="scientific">Nemania bipapillata</name>
    <dbReference type="NCBI Taxonomy" id="110536"/>
    <lineage>
        <taxon>Eukaryota</taxon>
        <taxon>Fungi</taxon>
        <taxon>Dikarya</taxon>
        <taxon>Ascomycota</taxon>
        <taxon>Pezizomycotina</taxon>
        <taxon>Sordariomycetes</taxon>
        <taxon>Xylariomycetidae</taxon>
        <taxon>Xylariales</taxon>
        <taxon>Xylariaceae</taxon>
        <taxon>Nemania</taxon>
    </lineage>
</organism>
<protein>
    <submittedName>
        <fullName evidence="1">Uncharacterized protein</fullName>
    </submittedName>
</protein>
<sequence length="259" mass="30772">MQSIPDVVGRKMMTFDDVLTTTAYEAWELVCIEDRHTRQSWKSFCGLNFGSRWLNHNDGCVLVNPMVSYDQGELADMHEDAIRGYKVKTGVDQEEAYSQDLANRAYNLPSDLYDKLQHLLDDKTIATNRNPHRHREWRVVVLQPGEFRMTELLPERKRTSIFPWNKTKQPPAVCTYFVVLRGQEIKSTKEDGGWKAHNRHSNPWWKFDNRETKEEREQHKDIMKKIDKVHDRRRRRHHHQSRPRPVSHVPSQPRPPMIR</sequence>
<dbReference type="EMBL" id="JAPESX010000705">
    <property type="protein sequence ID" value="KAJ8120057.1"/>
    <property type="molecule type" value="Genomic_DNA"/>
</dbReference>
<gene>
    <name evidence="1" type="ORF">ONZ43_g3138</name>
</gene>